<evidence type="ECO:0000256" key="3">
    <source>
        <dbReference type="SAM" id="Phobius"/>
    </source>
</evidence>
<feature type="transmembrane region" description="Helical" evidence="3">
    <location>
        <begin position="62"/>
        <end position="83"/>
    </location>
</feature>
<organism evidence="5 6">
    <name type="scientific">Devosia riboflavina</name>
    <dbReference type="NCBI Taxonomy" id="46914"/>
    <lineage>
        <taxon>Bacteria</taxon>
        <taxon>Pseudomonadati</taxon>
        <taxon>Pseudomonadota</taxon>
        <taxon>Alphaproteobacteria</taxon>
        <taxon>Hyphomicrobiales</taxon>
        <taxon>Devosiaceae</taxon>
        <taxon>Devosia</taxon>
    </lineage>
</organism>
<accession>A0A087LXR8</accession>
<name>A0A087LXR8_9HYPH</name>
<evidence type="ECO:0000313" key="6">
    <source>
        <dbReference type="Proteomes" id="UP000028981"/>
    </source>
</evidence>
<dbReference type="Pfam" id="PF02397">
    <property type="entry name" value="Bac_transf"/>
    <property type="match status" value="1"/>
</dbReference>
<dbReference type="GO" id="GO:0016780">
    <property type="term" value="F:phosphotransferase activity, for other substituted phosphate groups"/>
    <property type="evidence" value="ECO:0007669"/>
    <property type="project" value="TreeGrafter"/>
</dbReference>
<dbReference type="AlphaFoldDB" id="A0A087LXR8"/>
<protein>
    <recommendedName>
        <fullName evidence="4">Bacterial sugar transferase domain-containing protein</fullName>
    </recommendedName>
</protein>
<dbReference type="PANTHER" id="PTHR30576:SF0">
    <property type="entry name" value="UNDECAPRENYL-PHOSPHATE N-ACETYLGALACTOSAMINYL 1-PHOSPHATE TRANSFERASE-RELATED"/>
    <property type="match status" value="1"/>
</dbReference>
<keyword evidence="2" id="KW-0270">Exopolysaccharide synthesis</keyword>
<reference evidence="5 6" key="1">
    <citation type="submission" date="2014-08" db="EMBL/GenBank/DDBJ databases">
        <authorList>
            <person name="Hassan Y.I."/>
            <person name="Lepp D."/>
            <person name="Zhou T."/>
        </authorList>
    </citation>
    <scope>NUCLEOTIDE SEQUENCE [LARGE SCALE GENOMIC DNA]</scope>
    <source>
        <strain evidence="5 6">IFO13584</strain>
    </source>
</reference>
<dbReference type="GO" id="GO:0000271">
    <property type="term" value="P:polysaccharide biosynthetic process"/>
    <property type="evidence" value="ECO:0007669"/>
    <property type="project" value="UniProtKB-KW"/>
</dbReference>
<keyword evidence="3" id="KW-0472">Membrane</keyword>
<dbReference type="InterPro" id="IPR003362">
    <property type="entry name" value="Bact_transf"/>
</dbReference>
<evidence type="ECO:0000313" key="5">
    <source>
        <dbReference type="EMBL" id="KFL29421.1"/>
    </source>
</evidence>
<sequence>MRTFLVPVLLSAAIQISTYSFFFFRSSRSDTGNFLTVAFVMTFAIGITATILTAFRHRESPIISAIVINTIVFSFAVSFLSAARIQVSYLGLVLSYPVAMAIMAAANARFHRQLGGKVAILNFDQADIVQALFPGAVLIRDPDATLDEIDYVLIDPDEHHSMYWSPLLTKCYLGNVEILPWTRFSEIQHRRVDVGSFEISNVAYTPGQFAYARLKRFVDVAAVVVTLPITLPLGALVALYIFAVDRGPVLFVQHRRGFAGRPFRMYKFRTMYRGQEGGATSDKDKRIMPGCAFIRRVRLDELPQLYNILVGDMSLIGPRPESIELAQWYEREIPEYVHRLLVLPGVTGWAQVNSGYTSNPDEARIKLAYDLYYIKNISIDLDMITIFKTVRTVLLGTGAR</sequence>
<dbReference type="PANTHER" id="PTHR30576">
    <property type="entry name" value="COLANIC BIOSYNTHESIS UDP-GLUCOSE LIPID CARRIER TRANSFERASE"/>
    <property type="match status" value="1"/>
</dbReference>
<dbReference type="STRING" id="46914.JP75_20920"/>
<feature type="transmembrane region" description="Helical" evidence="3">
    <location>
        <begin position="220"/>
        <end position="243"/>
    </location>
</feature>
<keyword evidence="3" id="KW-1133">Transmembrane helix</keyword>
<dbReference type="Proteomes" id="UP000028981">
    <property type="component" value="Unassembled WGS sequence"/>
</dbReference>
<feature type="domain" description="Bacterial sugar transferase" evidence="4">
    <location>
        <begin position="215"/>
        <end position="394"/>
    </location>
</feature>
<feature type="transmembrane region" description="Helical" evidence="3">
    <location>
        <begin position="89"/>
        <end position="108"/>
    </location>
</feature>
<evidence type="ECO:0000256" key="2">
    <source>
        <dbReference type="ARBA" id="ARBA00023169"/>
    </source>
</evidence>
<comment type="similarity">
    <text evidence="1">Belongs to the bacterial sugar transferase family.</text>
</comment>
<proteinExistence type="inferred from homology"/>
<comment type="caution">
    <text evidence="5">The sequence shown here is derived from an EMBL/GenBank/DDBJ whole genome shotgun (WGS) entry which is preliminary data.</text>
</comment>
<evidence type="ECO:0000259" key="4">
    <source>
        <dbReference type="Pfam" id="PF02397"/>
    </source>
</evidence>
<dbReference type="EMBL" id="JQGC01000026">
    <property type="protein sequence ID" value="KFL29421.1"/>
    <property type="molecule type" value="Genomic_DNA"/>
</dbReference>
<evidence type="ECO:0000256" key="1">
    <source>
        <dbReference type="ARBA" id="ARBA00006464"/>
    </source>
</evidence>
<feature type="transmembrane region" description="Helical" evidence="3">
    <location>
        <begin position="34"/>
        <end position="55"/>
    </location>
</feature>
<keyword evidence="3" id="KW-0812">Transmembrane</keyword>
<gene>
    <name evidence="5" type="ORF">JP75_20920</name>
</gene>
<keyword evidence="6" id="KW-1185">Reference proteome</keyword>